<proteinExistence type="predicted"/>
<feature type="non-terminal residue" evidence="1">
    <location>
        <position position="59"/>
    </location>
</feature>
<organism evidence="1 2">
    <name type="scientific">Trifolium pratense</name>
    <name type="common">Red clover</name>
    <dbReference type="NCBI Taxonomy" id="57577"/>
    <lineage>
        <taxon>Eukaryota</taxon>
        <taxon>Viridiplantae</taxon>
        <taxon>Streptophyta</taxon>
        <taxon>Embryophyta</taxon>
        <taxon>Tracheophyta</taxon>
        <taxon>Spermatophyta</taxon>
        <taxon>Magnoliopsida</taxon>
        <taxon>eudicotyledons</taxon>
        <taxon>Gunneridae</taxon>
        <taxon>Pentapetalae</taxon>
        <taxon>rosids</taxon>
        <taxon>fabids</taxon>
        <taxon>Fabales</taxon>
        <taxon>Fabaceae</taxon>
        <taxon>Papilionoideae</taxon>
        <taxon>50 kb inversion clade</taxon>
        <taxon>NPAAA clade</taxon>
        <taxon>Hologalegina</taxon>
        <taxon>IRL clade</taxon>
        <taxon>Trifolieae</taxon>
        <taxon>Trifolium</taxon>
    </lineage>
</organism>
<protein>
    <submittedName>
        <fullName evidence="1">Uncharacterized protein</fullName>
    </submittedName>
</protein>
<name>A0A2K3LB35_TRIPR</name>
<comment type="caution">
    <text evidence="1">The sequence shown here is derived from an EMBL/GenBank/DDBJ whole genome shotgun (WGS) entry which is preliminary data.</text>
</comment>
<gene>
    <name evidence="1" type="ORF">L195_g031665</name>
</gene>
<sequence>MVVATVGGKLSSHFQLPSISSEDVARMKESPNCSEIEEAIFVIKVAGILLQEVCDFMST</sequence>
<reference evidence="1 2" key="1">
    <citation type="journal article" date="2014" name="Am. J. Bot.">
        <title>Genome assembly and annotation for red clover (Trifolium pratense; Fabaceae).</title>
        <authorList>
            <person name="Istvanek J."/>
            <person name="Jaros M."/>
            <person name="Krenek A."/>
            <person name="Repkova J."/>
        </authorList>
    </citation>
    <scope>NUCLEOTIDE SEQUENCE [LARGE SCALE GENOMIC DNA]</scope>
    <source>
        <strain evidence="2">cv. Tatra</strain>
        <tissue evidence="1">Young leaves</tissue>
    </source>
</reference>
<dbReference type="AlphaFoldDB" id="A0A2K3LB35"/>
<evidence type="ECO:0000313" key="1">
    <source>
        <dbReference type="EMBL" id="PNX75724.1"/>
    </source>
</evidence>
<reference evidence="1 2" key="2">
    <citation type="journal article" date="2017" name="Front. Plant Sci.">
        <title>Gene Classification and Mining of Molecular Markers Useful in Red Clover (Trifolium pratense) Breeding.</title>
        <authorList>
            <person name="Istvanek J."/>
            <person name="Dluhosova J."/>
            <person name="Dluhos P."/>
            <person name="Patkova L."/>
            <person name="Nedelnik J."/>
            <person name="Repkova J."/>
        </authorList>
    </citation>
    <scope>NUCLEOTIDE SEQUENCE [LARGE SCALE GENOMIC DNA]</scope>
    <source>
        <strain evidence="2">cv. Tatra</strain>
        <tissue evidence="1">Young leaves</tissue>
    </source>
</reference>
<accession>A0A2K3LB35</accession>
<dbReference type="Proteomes" id="UP000236291">
    <property type="component" value="Unassembled WGS sequence"/>
</dbReference>
<dbReference type="EMBL" id="ASHM01029490">
    <property type="protein sequence ID" value="PNX75724.1"/>
    <property type="molecule type" value="Genomic_DNA"/>
</dbReference>
<evidence type="ECO:0000313" key="2">
    <source>
        <dbReference type="Proteomes" id="UP000236291"/>
    </source>
</evidence>